<evidence type="ECO:0000259" key="4">
    <source>
        <dbReference type="Pfam" id="PF13837"/>
    </source>
</evidence>
<dbReference type="Gene3D" id="1.10.10.60">
    <property type="entry name" value="Homeodomain-like"/>
    <property type="match status" value="1"/>
</dbReference>
<comment type="caution">
    <text evidence="5">The sequence shown here is derived from an EMBL/GenBank/DDBJ whole genome shotgun (WGS) entry which is preliminary data.</text>
</comment>
<dbReference type="PANTHER" id="PTHR46327:SF9">
    <property type="entry name" value="MYB_SANT-LIKE DNA-BINDING DOMAIN-CONTAINING PROTEIN"/>
    <property type="match status" value="1"/>
</dbReference>
<dbReference type="AlphaFoldDB" id="A0A426ZWZ4"/>
<keyword evidence="3" id="KW-0472">Membrane</keyword>
<sequence length="533" mass="61263">MNNRILGGGLLPGSAAVFDSSVNQLHPHFRSLAAAPSTAGLDPDHQIGSLFAPSSGTIATSDDEDHFPAPAGDENDHECHSLPASDAGGSNKASPWQRMKWTDEIVRLLISVVAYVGDHDDGALETFDRSSVAKWKHGATLQKKGKWKTVSNLMLEKGCYVSAQQCEDKFNDLNKRYKRLNEILGRGTTCHVVENPLLLDSMHHISPKSKDDVMKILSSKHLFYREMCAYHKGQKMPNSHDVNLQICPVPKLAPPSSLMEDEEEDEAEGNDIGDHDEWSYELGKKGFESFRVEIDGVLRDTTKSPWEQWEWFKRRALQLEEERVDVEAEALELEKRHFKWQRFRSKKDWELERLRLENDRLILENECMILQVRQKELELNIRWSRDPLDSAGRRMEGELSLFFLIVVFVLIASHLILSYALNRHAYNVVVQLSLTFASGTSYLYLFACVCRYDLRHFFFLDKLARESKWVWKSYGDQLNRSFRMLSILVMCFVREVAYKLASWIYRMSLANSRVHATMVVPVIANYTCRDPKE</sequence>
<dbReference type="Proteomes" id="UP000287651">
    <property type="component" value="Unassembled WGS sequence"/>
</dbReference>
<feature type="compositionally biased region" description="Acidic residues" evidence="2">
    <location>
        <begin position="259"/>
        <end position="271"/>
    </location>
</feature>
<evidence type="ECO:0000256" key="3">
    <source>
        <dbReference type="SAM" id="Phobius"/>
    </source>
</evidence>
<keyword evidence="3" id="KW-0812">Transmembrane</keyword>
<feature type="domain" description="Myb/SANT-like DNA-binding" evidence="4">
    <location>
        <begin position="98"/>
        <end position="194"/>
    </location>
</feature>
<evidence type="ECO:0000313" key="5">
    <source>
        <dbReference type="EMBL" id="RRT68504.1"/>
    </source>
</evidence>
<keyword evidence="3" id="KW-1133">Transmembrane helix</keyword>
<name>A0A426ZWZ4_ENSVE</name>
<accession>A0A426ZWZ4</accession>
<feature type="transmembrane region" description="Helical" evidence="3">
    <location>
        <begin position="401"/>
        <end position="421"/>
    </location>
</feature>
<reference evidence="5 6" key="1">
    <citation type="journal article" date="2014" name="Agronomy (Basel)">
        <title>A Draft Genome Sequence for Ensete ventricosum, the Drought-Tolerant Tree Against Hunger.</title>
        <authorList>
            <person name="Harrison J."/>
            <person name="Moore K.A."/>
            <person name="Paszkiewicz K."/>
            <person name="Jones T."/>
            <person name="Grant M."/>
            <person name="Ambacheew D."/>
            <person name="Muzemil S."/>
            <person name="Studholme D.J."/>
        </authorList>
    </citation>
    <scope>NUCLEOTIDE SEQUENCE [LARGE SCALE GENOMIC DNA]</scope>
</reference>
<proteinExistence type="predicted"/>
<dbReference type="EMBL" id="AMZH03004673">
    <property type="protein sequence ID" value="RRT68504.1"/>
    <property type="molecule type" value="Genomic_DNA"/>
</dbReference>
<dbReference type="InterPro" id="IPR044822">
    <property type="entry name" value="Myb_DNA-bind_4"/>
</dbReference>
<protein>
    <recommendedName>
        <fullName evidence="4">Myb/SANT-like DNA-binding domain-containing protein</fullName>
    </recommendedName>
</protein>
<evidence type="ECO:0000256" key="1">
    <source>
        <dbReference type="SAM" id="Coils"/>
    </source>
</evidence>
<organism evidence="5 6">
    <name type="scientific">Ensete ventricosum</name>
    <name type="common">Abyssinian banana</name>
    <name type="synonym">Musa ensete</name>
    <dbReference type="NCBI Taxonomy" id="4639"/>
    <lineage>
        <taxon>Eukaryota</taxon>
        <taxon>Viridiplantae</taxon>
        <taxon>Streptophyta</taxon>
        <taxon>Embryophyta</taxon>
        <taxon>Tracheophyta</taxon>
        <taxon>Spermatophyta</taxon>
        <taxon>Magnoliopsida</taxon>
        <taxon>Liliopsida</taxon>
        <taxon>Zingiberales</taxon>
        <taxon>Musaceae</taxon>
        <taxon>Ensete</taxon>
    </lineage>
</organism>
<gene>
    <name evidence="5" type="ORF">B296_00010472</name>
</gene>
<dbReference type="Pfam" id="PF13837">
    <property type="entry name" value="Myb_DNA-bind_4"/>
    <property type="match status" value="1"/>
</dbReference>
<dbReference type="InterPro" id="IPR021924">
    <property type="entry name" value="DUF3537"/>
</dbReference>
<feature type="coiled-coil region" evidence="1">
    <location>
        <begin position="314"/>
        <end position="371"/>
    </location>
</feature>
<feature type="region of interest" description="Disordered" evidence="2">
    <location>
        <begin position="52"/>
        <end position="95"/>
    </location>
</feature>
<evidence type="ECO:0000313" key="6">
    <source>
        <dbReference type="Proteomes" id="UP000287651"/>
    </source>
</evidence>
<evidence type="ECO:0000256" key="2">
    <source>
        <dbReference type="SAM" id="MobiDB-lite"/>
    </source>
</evidence>
<dbReference type="Pfam" id="PF12056">
    <property type="entry name" value="DUF3537"/>
    <property type="match status" value="1"/>
</dbReference>
<keyword evidence="1" id="KW-0175">Coiled coil</keyword>
<dbReference type="PANTHER" id="PTHR46327">
    <property type="entry name" value="F16F4.11 PROTEIN-RELATED"/>
    <property type="match status" value="1"/>
</dbReference>
<feature type="region of interest" description="Disordered" evidence="2">
    <location>
        <begin position="255"/>
        <end position="275"/>
    </location>
</feature>